<gene>
    <name evidence="1" type="ORF">QBC34DRAFT_300250</name>
</gene>
<proteinExistence type="predicted"/>
<keyword evidence="2" id="KW-1185">Reference proteome</keyword>
<dbReference type="Proteomes" id="UP001321760">
    <property type="component" value="Unassembled WGS sequence"/>
</dbReference>
<protein>
    <submittedName>
        <fullName evidence="1">Uncharacterized protein</fullName>
    </submittedName>
</protein>
<dbReference type="SUPFAM" id="SSF50965">
    <property type="entry name" value="Galactose oxidase, central domain"/>
    <property type="match status" value="1"/>
</dbReference>
<name>A0AAV9GNP1_9PEZI</name>
<sequence length="271" mass="31026">MIAKGDQAYNAKRMLDIRPGPPGTNPSWCFDRFGRTTTWLEDGRIVFIGGEHEDWYDPDFCIYNDVVVVSPAEHPEVVSREVRVPREEDDWEGRDWEDYYGDEDEDEGEEDVWILVEGLEIKPPRPGEMEIHGYPASVFPPTDGHVAVYVEKVKWREYIYIIGGVGYTPGVHREATRVFRLYLKDFSIKPLATTGELPPHDVDAVRGRKAQLAGQDIVTTELDGERYALCLKTLVWRKLSKVAAPTPAEYVEEQYCRESLPISEDIENGYL</sequence>
<organism evidence="1 2">
    <name type="scientific">Podospora aff. communis PSN243</name>
    <dbReference type="NCBI Taxonomy" id="3040156"/>
    <lineage>
        <taxon>Eukaryota</taxon>
        <taxon>Fungi</taxon>
        <taxon>Dikarya</taxon>
        <taxon>Ascomycota</taxon>
        <taxon>Pezizomycotina</taxon>
        <taxon>Sordariomycetes</taxon>
        <taxon>Sordariomycetidae</taxon>
        <taxon>Sordariales</taxon>
        <taxon>Podosporaceae</taxon>
        <taxon>Podospora</taxon>
    </lineage>
</organism>
<comment type="caution">
    <text evidence="1">The sequence shown here is derived from an EMBL/GenBank/DDBJ whole genome shotgun (WGS) entry which is preliminary data.</text>
</comment>
<evidence type="ECO:0000313" key="2">
    <source>
        <dbReference type="Proteomes" id="UP001321760"/>
    </source>
</evidence>
<reference evidence="1" key="2">
    <citation type="submission" date="2023-05" db="EMBL/GenBank/DDBJ databases">
        <authorList>
            <consortium name="Lawrence Berkeley National Laboratory"/>
            <person name="Steindorff A."/>
            <person name="Hensen N."/>
            <person name="Bonometti L."/>
            <person name="Westerberg I."/>
            <person name="Brannstrom I.O."/>
            <person name="Guillou S."/>
            <person name="Cros-Aarteil S."/>
            <person name="Calhoun S."/>
            <person name="Haridas S."/>
            <person name="Kuo A."/>
            <person name="Mondo S."/>
            <person name="Pangilinan J."/>
            <person name="Riley R."/>
            <person name="Labutti K."/>
            <person name="Andreopoulos B."/>
            <person name="Lipzen A."/>
            <person name="Chen C."/>
            <person name="Yanf M."/>
            <person name="Daum C."/>
            <person name="Ng V."/>
            <person name="Clum A."/>
            <person name="Ohm R."/>
            <person name="Martin F."/>
            <person name="Silar P."/>
            <person name="Natvig D."/>
            <person name="Lalanne C."/>
            <person name="Gautier V."/>
            <person name="Ament-Velasquez S.L."/>
            <person name="Kruys A."/>
            <person name="Hutchinson M.I."/>
            <person name="Powell A.J."/>
            <person name="Barry K."/>
            <person name="Miller A.N."/>
            <person name="Grigoriev I.V."/>
            <person name="Debuchy R."/>
            <person name="Gladieux P."/>
            <person name="Thoren M.H."/>
            <person name="Johannesson H."/>
        </authorList>
    </citation>
    <scope>NUCLEOTIDE SEQUENCE</scope>
    <source>
        <strain evidence="1">PSN243</strain>
    </source>
</reference>
<dbReference type="AlphaFoldDB" id="A0AAV9GNP1"/>
<evidence type="ECO:0000313" key="1">
    <source>
        <dbReference type="EMBL" id="KAK4449002.1"/>
    </source>
</evidence>
<dbReference type="EMBL" id="MU865940">
    <property type="protein sequence ID" value="KAK4449002.1"/>
    <property type="molecule type" value="Genomic_DNA"/>
</dbReference>
<accession>A0AAV9GNP1</accession>
<dbReference type="InterPro" id="IPR011043">
    <property type="entry name" value="Gal_Oxase/kelch_b-propeller"/>
</dbReference>
<reference evidence="1" key="1">
    <citation type="journal article" date="2023" name="Mol. Phylogenet. Evol.">
        <title>Genome-scale phylogeny and comparative genomics of the fungal order Sordariales.</title>
        <authorList>
            <person name="Hensen N."/>
            <person name="Bonometti L."/>
            <person name="Westerberg I."/>
            <person name="Brannstrom I.O."/>
            <person name="Guillou S."/>
            <person name="Cros-Aarteil S."/>
            <person name="Calhoun S."/>
            <person name="Haridas S."/>
            <person name="Kuo A."/>
            <person name="Mondo S."/>
            <person name="Pangilinan J."/>
            <person name="Riley R."/>
            <person name="LaButti K."/>
            <person name="Andreopoulos B."/>
            <person name="Lipzen A."/>
            <person name="Chen C."/>
            <person name="Yan M."/>
            <person name="Daum C."/>
            <person name="Ng V."/>
            <person name="Clum A."/>
            <person name="Steindorff A."/>
            <person name="Ohm R.A."/>
            <person name="Martin F."/>
            <person name="Silar P."/>
            <person name="Natvig D.O."/>
            <person name="Lalanne C."/>
            <person name="Gautier V."/>
            <person name="Ament-Velasquez S.L."/>
            <person name="Kruys A."/>
            <person name="Hutchinson M.I."/>
            <person name="Powell A.J."/>
            <person name="Barry K."/>
            <person name="Miller A.N."/>
            <person name="Grigoriev I.V."/>
            <person name="Debuchy R."/>
            <person name="Gladieux P."/>
            <person name="Hiltunen Thoren M."/>
            <person name="Johannesson H."/>
        </authorList>
    </citation>
    <scope>NUCLEOTIDE SEQUENCE</scope>
    <source>
        <strain evidence="1">PSN243</strain>
    </source>
</reference>